<evidence type="ECO:0000313" key="2">
    <source>
        <dbReference type="EMBL" id="RJX48205.1"/>
    </source>
</evidence>
<evidence type="ECO:0000256" key="1">
    <source>
        <dbReference type="SAM" id="MobiDB-lite"/>
    </source>
</evidence>
<organism evidence="2 3">
    <name type="scientific">Halonotius pteroides</name>
    <dbReference type="NCBI Taxonomy" id="268735"/>
    <lineage>
        <taxon>Archaea</taxon>
        <taxon>Methanobacteriati</taxon>
        <taxon>Methanobacteriota</taxon>
        <taxon>Stenosarchaea group</taxon>
        <taxon>Halobacteria</taxon>
        <taxon>Halobacteriales</taxon>
        <taxon>Haloferacaceae</taxon>
        <taxon>Halonotius</taxon>
    </lineage>
</organism>
<comment type="caution">
    <text evidence="2">The sequence shown here is derived from an EMBL/GenBank/DDBJ whole genome shotgun (WGS) entry which is preliminary data.</text>
</comment>
<name>A0A3A6Q6Y1_9EURY</name>
<dbReference type="Gene3D" id="1.10.10.10">
    <property type="entry name" value="Winged helix-like DNA-binding domain superfamily/Winged helix DNA-binding domain"/>
    <property type="match status" value="1"/>
</dbReference>
<dbReference type="AlphaFoldDB" id="A0A3A6Q6Y1"/>
<accession>A0A3A6Q6Y1</accession>
<reference evidence="2 3" key="1">
    <citation type="submission" date="2018-06" db="EMBL/GenBank/DDBJ databases">
        <title>Halonotius sp. F13-13 a new haloarchaeeon isolated from a solar saltern from Isla Cristina, Huelva, Spain.</title>
        <authorList>
            <person name="Duran-Viseras A."/>
            <person name="Sanchez-Porro C."/>
            <person name="Ventosa A."/>
        </authorList>
    </citation>
    <scope>NUCLEOTIDE SEQUENCE [LARGE SCALE GENOMIC DNA]</scope>
    <source>
        <strain evidence="2 3">CECT 7525</strain>
    </source>
</reference>
<evidence type="ECO:0000313" key="3">
    <source>
        <dbReference type="Proteomes" id="UP000281564"/>
    </source>
</evidence>
<keyword evidence="3" id="KW-1185">Reference proteome</keyword>
<dbReference type="Pfam" id="PF12840">
    <property type="entry name" value="HTH_20"/>
    <property type="match status" value="1"/>
</dbReference>
<dbReference type="CDD" id="cd00090">
    <property type="entry name" value="HTH_ARSR"/>
    <property type="match status" value="1"/>
</dbReference>
<sequence>MIAAGYTGCRSDCTTTMSAIESKSEPPASLPDSRHSTEAHTTESIDAECFLELISDTYAQKILTALANRPTAAATLAEELDASRPTVYLRLNSLESAGLIKSTVALDADGRHRKRFHVVVDSANLTFNSSGIEITALS</sequence>
<dbReference type="Proteomes" id="UP000281564">
    <property type="component" value="Unassembled WGS sequence"/>
</dbReference>
<proteinExistence type="predicted"/>
<dbReference type="InterPro" id="IPR036388">
    <property type="entry name" value="WH-like_DNA-bd_sf"/>
</dbReference>
<feature type="compositionally biased region" description="Basic and acidic residues" evidence="1">
    <location>
        <begin position="32"/>
        <end position="41"/>
    </location>
</feature>
<dbReference type="SUPFAM" id="SSF46785">
    <property type="entry name" value="Winged helix' DNA-binding domain"/>
    <property type="match status" value="1"/>
</dbReference>
<dbReference type="EMBL" id="QMDW01000024">
    <property type="protein sequence ID" value="RJX48205.1"/>
    <property type="molecule type" value="Genomic_DNA"/>
</dbReference>
<dbReference type="InterPro" id="IPR011991">
    <property type="entry name" value="ArsR-like_HTH"/>
</dbReference>
<gene>
    <name evidence="2" type="ORF">DP106_12835</name>
</gene>
<protein>
    <submittedName>
        <fullName evidence="2">ArsR family transcriptional regulator</fullName>
    </submittedName>
</protein>
<dbReference type="InterPro" id="IPR036390">
    <property type="entry name" value="WH_DNA-bd_sf"/>
</dbReference>
<feature type="region of interest" description="Disordered" evidence="1">
    <location>
        <begin position="19"/>
        <end position="41"/>
    </location>
</feature>